<dbReference type="Gene3D" id="3.40.50.2000">
    <property type="entry name" value="Glycogen Phosphorylase B"/>
    <property type="match status" value="2"/>
</dbReference>
<organism evidence="3">
    <name type="scientific">uncultured Caudovirales phage</name>
    <dbReference type="NCBI Taxonomy" id="2100421"/>
    <lineage>
        <taxon>Viruses</taxon>
        <taxon>Duplodnaviria</taxon>
        <taxon>Heunggongvirae</taxon>
        <taxon>Uroviricota</taxon>
        <taxon>Caudoviricetes</taxon>
        <taxon>Peduoviridae</taxon>
        <taxon>Maltschvirus</taxon>
        <taxon>Maltschvirus maltsch</taxon>
    </lineage>
</organism>
<name>A0A6J5LK73_9CAUD</name>
<feature type="domain" description="Glycosyltransferase subfamily 4-like N-terminal" evidence="2">
    <location>
        <begin position="48"/>
        <end position="166"/>
    </location>
</feature>
<dbReference type="SUPFAM" id="SSF53756">
    <property type="entry name" value="UDP-Glycosyltransferase/glycogen phosphorylase"/>
    <property type="match status" value="1"/>
</dbReference>
<dbReference type="InterPro" id="IPR028098">
    <property type="entry name" value="Glyco_trans_4-like_N"/>
</dbReference>
<dbReference type="PANTHER" id="PTHR45947">
    <property type="entry name" value="SULFOQUINOVOSYL TRANSFERASE SQD2"/>
    <property type="match status" value="1"/>
</dbReference>
<dbReference type="Pfam" id="PF13439">
    <property type="entry name" value="Glyco_transf_4"/>
    <property type="match status" value="1"/>
</dbReference>
<dbReference type="InterPro" id="IPR050194">
    <property type="entry name" value="Glycosyltransferase_grp1"/>
</dbReference>
<feature type="domain" description="Glycosyl transferase family 1" evidence="1">
    <location>
        <begin position="173"/>
        <end position="290"/>
    </location>
</feature>
<dbReference type="GO" id="GO:0016757">
    <property type="term" value="F:glycosyltransferase activity"/>
    <property type="evidence" value="ECO:0007669"/>
    <property type="project" value="InterPro"/>
</dbReference>
<evidence type="ECO:0000259" key="1">
    <source>
        <dbReference type="Pfam" id="PF00534"/>
    </source>
</evidence>
<dbReference type="CDD" id="cd03814">
    <property type="entry name" value="GT4-like"/>
    <property type="match status" value="1"/>
</dbReference>
<gene>
    <name evidence="3" type="ORF">UFOVP257_248</name>
</gene>
<reference evidence="3" key="1">
    <citation type="submission" date="2020-04" db="EMBL/GenBank/DDBJ databases">
        <authorList>
            <person name="Chiriac C."/>
            <person name="Salcher M."/>
            <person name="Ghai R."/>
            <person name="Kavagutti S V."/>
        </authorList>
    </citation>
    <scope>NUCLEOTIDE SEQUENCE</scope>
</reference>
<protein>
    <submittedName>
        <fullName evidence="3">RfaG Glycosyltransferase</fullName>
    </submittedName>
</protein>
<evidence type="ECO:0000259" key="2">
    <source>
        <dbReference type="Pfam" id="PF13439"/>
    </source>
</evidence>
<dbReference type="InterPro" id="IPR001296">
    <property type="entry name" value="Glyco_trans_1"/>
</dbReference>
<dbReference type="Pfam" id="PF00534">
    <property type="entry name" value="Glycos_transf_1"/>
    <property type="match status" value="1"/>
</dbReference>
<accession>A0A6J5LK73</accession>
<dbReference type="PANTHER" id="PTHR45947:SF3">
    <property type="entry name" value="SULFOQUINOVOSYL TRANSFERASE SQD2"/>
    <property type="match status" value="1"/>
</dbReference>
<sequence>MYKKILIITDNLQDQINGVVTTFKNLETMAVLDGYSIVYLTPREFVHFSCPGYPEVKLAWPWGIGKKIKEISPDYIHIATEGPLGVCARLYLDFCGYRYNTSYHTKFPEFLKKIYYIPEWITWGYLRWFHKHSGIVLTNTDTMVKELLDHGFKTTIKPWTRGVNRDELQPTQAWPHPNPRPLVLYVGRVSAEKNIEAVCELVDTYDVVIVGDGPYRKELEEKYTGCQFLGYKTGRELADWYSRADVLAFPSHVDTFGLVMIEAMSLGTPVAAYPVAGPKDIIEQGRSGFMGARLRDAVEICLHIPRKKVVESSDRWSWELCWVIFEENLVSVKKY</sequence>
<proteinExistence type="predicted"/>
<keyword evidence="3" id="KW-0808">Transferase</keyword>
<evidence type="ECO:0000313" key="3">
    <source>
        <dbReference type="EMBL" id="CAB4133526.1"/>
    </source>
</evidence>
<dbReference type="EMBL" id="LR796274">
    <property type="protein sequence ID" value="CAB4133526.1"/>
    <property type="molecule type" value="Genomic_DNA"/>
</dbReference>